<keyword evidence="4 5" id="KW-0732">Signal</keyword>
<dbReference type="EMBL" id="VZTU01005289">
    <property type="protein sequence ID" value="NXT75088.1"/>
    <property type="molecule type" value="Genomic_DNA"/>
</dbReference>
<dbReference type="Proteomes" id="UP000557426">
    <property type="component" value="Unassembled WGS sequence"/>
</dbReference>
<feature type="signal peptide" evidence="5">
    <location>
        <begin position="1"/>
        <end position="23"/>
    </location>
</feature>
<sequence length="87" mass="9823">MLVARIILLLVLLLTSSLHWATGYTTPTECCFNYAQKPIRHIQGYYETPGECSMPAVVIVTASGAEVCADPNQLWVKRAMKKLQRRR</sequence>
<evidence type="ECO:0000256" key="4">
    <source>
        <dbReference type="ARBA" id="ARBA00022729"/>
    </source>
</evidence>
<feature type="chain" id="PRO_5029521910" evidence="5">
    <location>
        <begin position="24"/>
        <end position="87"/>
    </location>
</feature>
<dbReference type="Gene3D" id="2.40.50.40">
    <property type="match status" value="1"/>
</dbReference>
<organism evidence="7 8">
    <name type="scientific">Zapornia atra</name>
    <name type="common">Henderson crake</name>
    <dbReference type="NCBI Taxonomy" id="2585822"/>
    <lineage>
        <taxon>Eukaryota</taxon>
        <taxon>Metazoa</taxon>
        <taxon>Chordata</taxon>
        <taxon>Craniata</taxon>
        <taxon>Vertebrata</taxon>
        <taxon>Euteleostomi</taxon>
        <taxon>Archelosauria</taxon>
        <taxon>Archosauria</taxon>
        <taxon>Dinosauria</taxon>
        <taxon>Saurischia</taxon>
        <taxon>Theropoda</taxon>
        <taxon>Coelurosauria</taxon>
        <taxon>Aves</taxon>
        <taxon>Neognathae</taxon>
        <taxon>Neoaves</taxon>
        <taxon>Gruiformes</taxon>
        <taxon>Rallidae</taxon>
        <taxon>Zapornia</taxon>
    </lineage>
</organism>
<dbReference type="InterPro" id="IPR036048">
    <property type="entry name" value="Interleukin_8-like_sf"/>
</dbReference>
<evidence type="ECO:0000259" key="6">
    <source>
        <dbReference type="SMART" id="SM00199"/>
    </source>
</evidence>
<dbReference type="Pfam" id="PF00048">
    <property type="entry name" value="IL8"/>
    <property type="match status" value="1"/>
</dbReference>
<dbReference type="GO" id="GO:0070098">
    <property type="term" value="P:chemokine-mediated signaling pathway"/>
    <property type="evidence" value="ECO:0007669"/>
    <property type="project" value="TreeGrafter"/>
</dbReference>
<dbReference type="GO" id="GO:0030335">
    <property type="term" value="P:positive regulation of cell migration"/>
    <property type="evidence" value="ECO:0007669"/>
    <property type="project" value="TreeGrafter"/>
</dbReference>
<evidence type="ECO:0000256" key="1">
    <source>
        <dbReference type="ARBA" id="ARBA00010868"/>
    </source>
</evidence>
<dbReference type="GO" id="GO:0005615">
    <property type="term" value="C:extracellular space"/>
    <property type="evidence" value="ECO:0007669"/>
    <property type="project" value="UniProtKB-KW"/>
</dbReference>
<comment type="caution">
    <text evidence="7">The sequence shown here is derived from an EMBL/GenBank/DDBJ whole genome shotgun (WGS) entry which is preliminary data.</text>
</comment>
<reference evidence="7 8" key="1">
    <citation type="submission" date="2019-09" db="EMBL/GenBank/DDBJ databases">
        <title>Bird 10,000 Genomes (B10K) Project - Family phase.</title>
        <authorList>
            <person name="Zhang G."/>
        </authorList>
    </citation>
    <scope>NUCLEOTIDE SEQUENCE [LARGE SCALE GENOMIC DNA]</scope>
    <source>
        <strain evidence="7">B10K-DU-011-47</strain>
        <tissue evidence="7">Mixed tissue sample</tissue>
    </source>
</reference>
<evidence type="ECO:0000256" key="5">
    <source>
        <dbReference type="SAM" id="SignalP"/>
    </source>
</evidence>
<keyword evidence="8" id="KW-1185">Reference proteome</keyword>
<dbReference type="InterPro" id="IPR039809">
    <property type="entry name" value="Chemokine_b/g/d"/>
</dbReference>
<gene>
    <name evidence="7" type="primary">Ccl3_0</name>
    <name evidence="7" type="ORF">ZAPATR_R14268</name>
</gene>
<proteinExistence type="inferred from homology"/>
<dbReference type="GO" id="GO:0008009">
    <property type="term" value="F:chemokine activity"/>
    <property type="evidence" value="ECO:0007669"/>
    <property type="project" value="InterPro"/>
</dbReference>
<dbReference type="GO" id="GO:0048020">
    <property type="term" value="F:CCR chemokine receptor binding"/>
    <property type="evidence" value="ECO:0007669"/>
    <property type="project" value="TreeGrafter"/>
</dbReference>
<protein>
    <submittedName>
        <fullName evidence="7">CCL3 protein</fullName>
    </submittedName>
</protein>
<dbReference type="FunFam" id="2.40.50.40:FF:000002">
    <property type="entry name" value="C-C motif chemokine"/>
    <property type="match status" value="1"/>
</dbReference>
<dbReference type="GO" id="GO:0006954">
    <property type="term" value="P:inflammatory response"/>
    <property type="evidence" value="ECO:0007669"/>
    <property type="project" value="TreeGrafter"/>
</dbReference>
<feature type="non-terminal residue" evidence="7">
    <location>
        <position position="1"/>
    </location>
</feature>
<name>A0A7L3F471_9GRUI</name>
<dbReference type="AlphaFoldDB" id="A0A7L3F471"/>
<feature type="non-terminal residue" evidence="7">
    <location>
        <position position="87"/>
    </location>
</feature>
<dbReference type="InterPro" id="IPR001811">
    <property type="entry name" value="Chemokine_IL8-like_dom"/>
</dbReference>
<evidence type="ECO:0000256" key="2">
    <source>
        <dbReference type="ARBA" id="ARBA00022500"/>
    </source>
</evidence>
<evidence type="ECO:0000313" key="7">
    <source>
        <dbReference type="EMBL" id="NXT75088.1"/>
    </source>
</evidence>
<dbReference type="PANTHER" id="PTHR12015:SF103">
    <property type="entry name" value="C-C MOTIF CHEMOKINE 4-RELATED"/>
    <property type="match status" value="1"/>
</dbReference>
<feature type="domain" description="Chemokine interleukin-8-like" evidence="6">
    <location>
        <begin position="27"/>
        <end position="83"/>
    </location>
</feature>
<dbReference type="SMART" id="SM00199">
    <property type="entry name" value="SCY"/>
    <property type="match status" value="1"/>
</dbReference>
<keyword evidence="2" id="KW-0145">Chemotaxis</keyword>
<dbReference type="PANTHER" id="PTHR12015">
    <property type="entry name" value="SMALL INDUCIBLE CYTOKINE A"/>
    <property type="match status" value="1"/>
</dbReference>
<dbReference type="GO" id="GO:0048245">
    <property type="term" value="P:eosinophil chemotaxis"/>
    <property type="evidence" value="ECO:0007669"/>
    <property type="project" value="TreeGrafter"/>
</dbReference>
<dbReference type="CDD" id="cd00272">
    <property type="entry name" value="Chemokine_CC"/>
    <property type="match status" value="1"/>
</dbReference>
<accession>A0A7L3F471</accession>
<evidence type="ECO:0000256" key="3">
    <source>
        <dbReference type="ARBA" id="ARBA00022514"/>
    </source>
</evidence>
<dbReference type="SUPFAM" id="SSF54117">
    <property type="entry name" value="Interleukin 8-like chemokines"/>
    <property type="match status" value="1"/>
</dbReference>
<comment type="similarity">
    <text evidence="1">Belongs to the intercrine beta (chemokine CC) family.</text>
</comment>
<evidence type="ECO:0000313" key="8">
    <source>
        <dbReference type="Proteomes" id="UP000557426"/>
    </source>
</evidence>
<keyword evidence="3" id="KW-0202">Cytokine</keyword>
<dbReference type="GO" id="GO:0061844">
    <property type="term" value="P:antimicrobial humoral immune response mediated by antimicrobial peptide"/>
    <property type="evidence" value="ECO:0007669"/>
    <property type="project" value="TreeGrafter"/>
</dbReference>